<dbReference type="Proteomes" id="UP000696931">
    <property type="component" value="Unassembled WGS sequence"/>
</dbReference>
<dbReference type="InterPro" id="IPR012505">
    <property type="entry name" value="YbbR"/>
</dbReference>
<name>A0A933SCG9_UNCEI</name>
<dbReference type="InterPro" id="IPR053154">
    <property type="entry name" value="c-di-AMP_regulator"/>
</dbReference>
<dbReference type="EMBL" id="JACRIW010000078">
    <property type="protein sequence ID" value="MBI5169996.1"/>
    <property type="molecule type" value="Genomic_DNA"/>
</dbReference>
<evidence type="ECO:0000256" key="1">
    <source>
        <dbReference type="SAM" id="Phobius"/>
    </source>
</evidence>
<sequence>MNVLRGWLFDNLGLKFTALLLAVVVYLNVYTDREATMLVSFPVEFTDLADSLSLSGPSPAVVQAELHATGKQLIGMRVKEPRLRLSLLGVGTGRFSRALVPTDLPLPKSGVTVENLIGPRVIEVDLDLKVKRDIPVAVQVAGTPASGYAWKGVAITRPGTLRVTGPQGVLAQLDSIPLAAIRLDGKRDTVRAEVAPASLPDWCVADPPTVLVKLVLARRVP</sequence>
<keyword evidence="1" id="KW-0472">Membrane</keyword>
<dbReference type="PANTHER" id="PTHR37804:SF1">
    <property type="entry name" value="CDAA REGULATORY PROTEIN CDAR"/>
    <property type="match status" value="1"/>
</dbReference>
<dbReference type="Gene3D" id="2.170.120.30">
    <property type="match status" value="1"/>
</dbReference>
<dbReference type="PANTHER" id="PTHR37804">
    <property type="entry name" value="CDAA REGULATORY PROTEIN CDAR"/>
    <property type="match status" value="1"/>
</dbReference>
<reference evidence="2" key="1">
    <citation type="submission" date="2020-07" db="EMBL/GenBank/DDBJ databases">
        <title>Huge and variable diversity of episymbiotic CPR bacteria and DPANN archaea in groundwater ecosystems.</title>
        <authorList>
            <person name="He C.Y."/>
            <person name="Keren R."/>
            <person name="Whittaker M."/>
            <person name="Farag I.F."/>
            <person name="Doudna J."/>
            <person name="Cate J.H.D."/>
            <person name="Banfield J.F."/>
        </authorList>
    </citation>
    <scope>NUCLEOTIDE SEQUENCE</scope>
    <source>
        <strain evidence="2">NC_groundwater_1813_Pr3_B-0.1um_71_17</strain>
    </source>
</reference>
<comment type="caution">
    <text evidence="2">The sequence shown here is derived from an EMBL/GenBank/DDBJ whole genome shotgun (WGS) entry which is preliminary data.</text>
</comment>
<gene>
    <name evidence="2" type="ORF">HZA61_10945</name>
</gene>
<feature type="transmembrane region" description="Helical" evidence="1">
    <location>
        <begin position="12"/>
        <end position="30"/>
    </location>
</feature>
<dbReference type="Pfam" id="PF07949">
    <property type="entry name" value="YbbR"/>
    <property type="match status" value="1"/>
</dbReference>
<organism evidence="2 3">
    <name type="scientific">Eiseniibacteriota bacterium</name>
    <dbReference type="NCBI Taxonomy" id="2212470"/>
    <lineage>
        <taxon>Bacteria</taxon>
        <taxon>Candidatus Eiseniibacteriota</taxon>
    </lineage>
</organism>
<protein>
    <submittedName>
        <fullName evidence="2">YbbR-like domain-containing protein</fullName>
    </submittedName>
</protein>
<evidence type="ECO:0000313" key="3">
    <source>
        <dbReference type="Proteomes" id="UP000696931"/>
    </source>
</evidence>
<dbReference type="AlphaFoldDB" id="A0A933SCG9"/>
<evidence type="ECO:0000313" key="2">
    <source>
        <dbReference type="EMBL" id="MBI5169996.1"/>
    </source>
</evidence>
<dbReference type="Gene3D" id="2.170.120.40">
    <property type="entry name" value="YbbR-like domain"/>
    <property type="match status" value="1"/>
</dbReference>
<keyword evidence="1" id="KW-0812">Transmembrane</keyword>
<keyword evidence="1" id="KW-1133">Transmembrane helix</keyword>
<accession>A0A933SCG9</accession>
<proteinExistence type="predicted"/>